<accession>A0A0S8FYD1</accession>
<dbReference type="GO" id="GO:0009376">
    <property type="term" value="C:HslUV protease complex"/>
    <property type="evidence" value="ECO:0007669"/>
    <property type="project" value="TreeGrafter"/>
</dbReference>
<dbReference type="InterPro" id="IPR004487">
    <property type="entry name" value="Clp_protease_ATP-bd_su_ClpX"/>
</dbReference>
<dbReference type="InterPro" id="IPR003593">
    <property type="entry name" value="AAA+_ATPase"/>
</dbReference>
<dbReference type="Pfam" id="PF10431">
    <property type="entry name" value="ClpB_D2-small"/>
    <property type="match status" value="1"/>
</dbReference>
<dbReference type="NCBIfam" id="TIGR00382">
    <property type="entry name" value="clpX"/>
    <property type="match status" value="1"/>
</dbReference>
<dbReference type="GO" id="GO:0051603">
    <property type="term" value="P:proteolysis involved in protein catabolic process"/>
    <property type="evidence" value="ECO:0007669"/>
    <property type="project" value="TreeGrafter"/>
</dbReference>
<dbReference type="SMART" id="SM01086">
    <property type="entry name" value="ClpB_D2-small"/>
    <property type="match status" value="1"/>
</dbReference>
<evidence type="ECO:0000256" key="7">
    <source>
        <dbReference type="PROSITE-ProRule" id="PRU01250"/>
    </source>
</evidence>
<dbReference type="PANTHER" id="PTHR48102:SF7">
    <property type="entry name" value="ATP-DEPENDENT CLP PROTEASE ATP-BINDING SUBUNIT CLPX-LIKE, MITOCHONDRIAL"/>
    <property type="match status" value="1"/>
</dbReference>
<evidence type="ECO:0000256" key="1">
    <source>
        <dbReference type="ARBA" id="ARBA00022723"/>
    </source>
</evidence>
<comment type="subunit">
    <text evidence="6">Component of the ClpX-ClpP complex. Forms a hexameric ring that, in the presence of ATP, binds to fourteen ClpP subunits assembled into a disk-like structure with a central cavity, resembling the structure of eukaryotic proteasomes.</text>
</comment>
<dbReference type="GO" id="GO:0005524">
    <property type="term" value="F:ATP binding"/>
    <property type="evidence" value="ECO:0007669"/>
    <property type="project" value="UniProtKB-UniRule"/>
</dbReference>
<dbReference type="InterPro" id="IPR019489">
    <property type="entry name" value="Clp_ATPase_C"/>
</dbReference>
<dbReference type="InterPro" id="IPR010603">
    <property type="entry name" value="Znf_CppX_C4"/>
</dbReference>
<dbReference type="GO" id="GO:0008270">
    <property type="term" value="F:zinc ion binding"/>
    <property type="evidence" value="ECO:0007669"/>
    <property type="project" value="UniProtKB-UniRule"/>
</dbReference>
<feature type="binding site" evidence="6 7">
    <location>
        <position position="9"/>
    </location>
    <ligand>
        <name>Zn(2+)</name>
        <dbReference type="ChEBI" id="CHEBI:29105"/>
    </ligand>
</feature>
<dbReference type="EMBL" id="LJUJ01000001">
    <property type="protein sequence ID" value="KPK64748.1"/>
    <property type="molecule type" value="Genomic_DNA"/>
</dbReference>
<comment type="similarity">
    <text evidence="6 7">Belongs to the ClpX chaperone family.</text>
</comment>
<dbReference type="STRING" id="1703779.AMJ83_00725"/>
<organism evidence="9 10">
    <name type="scientific">candidate division WOR_3 bacterium SM23_42</name>
    <dbReference type="NCBI Taxonomy" id="1703779"/>
    <lineage>
        <taxon>Bacteria</taxon>
        <taxon>Bacteria division WOR-3</taxon>
    </lineage>
</organism>
<keyword evidence="1 6" id="KW-0479">Metal-binding</keyword>
<dbReference type="FunFam" id="1.10.8.60:FF:000002">
    <property type="entry name" value="ATP-dependent Clp protease ATP-binding subunit ClpX"/>
    <property type="match status" value="1"/>
</dbReference>
<feature type="binding site" evidence="6 7">
    <location>
        <position position="6"/>
    </location>
    <ligand>
        <name>Zn(2+)</name>
        <dbReference type="ChEBI" id="CHEBI:29105"/>
    </ligand>
</feature>
<evidence type="ECO:0000256" key="6">
    <source>
        <dbReference type="HAMAP-Rule" id="MF_00175"/>
    </source>
</evidence>
<dbReference type="NCBIfam" id="NF003745">
    <property type="entry name" value="PRK05342.1"/>
    <property type="match status" value="1"/>
</dbReference>
<dbReference type="Gene3D" id="3.40.50.300">
    <property type="entry name" value="P-loop containing nucleotide triphosphate hydrolases"/>
    <property type="match status" value="1"/>
</dbReference>
<feature type="binding site" evidence="6 7">
    <location>
        <position position="31"/>
    </location>
    <ligand>
        <name>Zn(2+)</name>
        <dbReference type="ChEBI" id="CHEBI:29105"/>
    </ligand>
</feature>
<dbReference type="InterPro" id="IPR038366">
    <property type="entry name" value="Znf_CppX_C4_sf"/>
</dbReference>
<feature type="binding site" evidence="6 7">
    <location>
        <position position="28"/>
    </location>
    <ligand>
        <name>Zn(2+)</name>
        <dbReference type="ChEBI" id="CHEBI:29105"/>
    </ligand>
</feature>
<keyword evidence="4 6" id="KW-0067">ATP-binding</keyword>
<dbReference type="InterPro" id="IPR027417">
    <property type="entry name" value="P-loop_NTPase"/>
</dbReference>
<evidence type="ECO:0000313" key="10">
    <source>
        <dbReference type="Proteomes" id="UP000051373"/>
    </source>
</evidence>
<feature type="binding site" evidence="6">
    <location>
        <begin position="107"/>
        <end position="114"/>
    </location>
    <ligand>
        <name>ATP</name>
        <dbReference type="ChEBI" id="CHEBI:30616"/>
    </ligand>
</feature>
<dbReference type="GO" id="GO:0016887">
    <property type="term" value="F:ATP hydrolysis activity"/>
    <property type="evidence" value="ECO:0007669"/>
    <property type="project" value="InterPro"/>
</dbReference>
<dbReference type="InterPro" id="IPR003959">
    <property type="entry name" value="ATPase_AAA_core"/>
</dbReference>
<keyword evidence="3 6" id="KW-0862">Zinc</keyword>
<dbReference type="InterPro" id="IPR050052">
    <property type="entry name" value="ATP-dep_Clp_protease_ClpX"/>
</dbReference>
<keyword evidence="9" id="KW-0645">Protease</keyword>
<dbReference type="HAMAP" id="MF_00175">
    <property type="entry name" value="ClpX"/>
    <property type="match status" value="1"/>
</dbReference>
<evidence type="ECO:0000256" key="5">
    <source>
        <dbReference type="ARBA" id="ARBA00023186"/>
    </source>
</evidence>
<dbReference type="PANTHER" id="PTHR48102">
    <property type="entry name" value="ATP-DEPENDENT CLP PROTEASE ATP-BINDING SUBUNIT CLPX-LIKE, MITOCHONDRIAL-RELATED"/>
    <property type="match status" value="1"/>
</dbReference>
<dbReference type="GO" id="GO:0051082">
    <property type="term" value="F:unfolded protein binding"/>
    <property type="evidence" value="ECO:0007669"/>
    <property type="project" value="UniProtKB-UniRule"/>
</dbReference>
<feature type="domain" description="ClpX-type ZB" evidence="8">
    <location>
        <begin position="1"/>
        <end position="47"/>
    </location>
</feature>
<dbReference type="SUPFAM" id="SSF57716">
    <property type="entry name" value="Glucocorticoid receptor-like (DNA-binding domain)"/>
    <property type="match status" value="1"/>
</dbReference>
<dbReference type="Pfam" id="PF07724">
    <property type="entry name" value="AAA_2"/>
    <property type="match status" value="1"/>
</dbReference>
<dbReference type="GO" id="GO:0008233">
    <property type="term" value="F:peptidase activity"/>
    <property type="evidence" value="ECO:0007669"/>
    <property type="project" value="UniProtKB-KW"/>
</dbReference>
<name>A0A0S8FYD1_UNCW3</name>
<gene>
    <name evidence="6" type="primary">clpX</name>
    <name evidence="9" type="ORF">AMJ83_00725</name>
</gene>
<dbReference type="InterPro" id="IPR046425">
    <property type="entry name" value="ClpX_bact"/>
</dbReference>
<dbReference type="CDD" id="cd19497">
    <property type="entry name" value="RecA-like_ClpX"/>
    <property type="match status" value="1"/>
</dbReference>
<comment type="caution">
    <text evidence="9">The sequence shown here is derived from an EMBL/GenBank/DDBJ whole genome shotgun (WGS) entry which is preliminary data.</text>
</comment>
<dbReference type="GO" id="GO:0140662">
    <property type="term" value="F:ATP-dependent protein folding chaperone"/>
    <property type="evidence" value="ECO:0007669"/>
    <property type="project" value="InterPro"/>
</dbReference>
<comment type="function">
    <text evidence="6">ATP-dependent specificity component of the Clp protease. It directs the protease to specific substrates. Can perform chaperone functions in the absence of ClpP.</text>
</comment>
<evidence type="ECO:0000256" key="3">
    <source>
        <dbReference type="ARBA" id="ARBA00022833"/>
    </source>
</evidence>
<dbReference type="GO" id="GO:0051301">
    <property type="term" value="P:cell division"/>
    <property type="evidence" value="ECO:0007669"/>
    <property type="project" value="TreeGrafter"/>
</dbReference>
<dbReference type="PATRIC" id="fig|1703779.3.peg.224"/>
<dbReference type="InterPro" id="IPR059188">
    <property type="entry name" value="Znf_CLPX-like"/>
</dbReference>
<keyword evidence="5 6" id="KW-0143">Chaperone</keyword>
<dbReference type="SMART" id="SM00382">
    <property type="entry name" value="AAA"/>
    <property type="match status" value="1"/>
</dbReference>
<evidence type="ECO:0000313" key="9">
    <source>
        <dbReference type="EMBL" id="KPK64748.1"/>
    </source>
</evidence>
<sequence>MPRIVCSFCQRPKSAVKRVFRGNKAYICDECIKLCGSIVNDEEGFSQLNDFVLPKPVEIKSFLDQYVVGQERAKIAISVAVYNHYKRITTKSNDVEIQKSNILLVGPTGTGKTLIAQTLARLLHVPFSISDATPLTEAGYVGEDVENVLLRLLQASNYNVQTAEIGIIYLDEIDKITRKADSPSITRDVSGEGVQQALLKILEGTEANVPPQGGRKHPEQEYIRINTSNILFILGGTFTGIEQLISKRLNSFPMGFLGERQDRKDNYDSVIESLEPDDLVKYGLLPEFIGRVPVVAPLHKLTKEALIEILIKPKNSIIKQYAKYFQLEGVKLEFTDDALQEIAEQALKYNTGARALRSIMENNMLDIMFHLPNLKGVVKCIVTREVLQKKTSPIYVERERRKAQ</sequence>
<proteinExistence type="inferred from homology"/>
<protein>
    <recommendedName>
        <fullName evidence="6">ATP-dependent Clp protease ATP-binding subunit ClpX</fullName>
    </recommendedName>
</protein>
<reference evidence="9 10" key="1">
    <citation type="journal article" date="2015" name="Microbiome">
        <title>Genomic resolution of linkages in carbon, nitrogen, and sulfur cycling among widespread estuary sediment bacteria.</title>
        <authorList>
            <person name="Baker B.J."/>
            <person name="Lazar C.S."/>
            <person name="Teske A.P."/>
            <person name="Dick G.J."/>
        </authorList>
    </citation>
    <scope>NUCLEOTIDE SEQUENCE [LARGE SCALE GENOMIC DNA]</scope>
    <source>
        <strain evidence="9">SM23_42</strain>
    </source>
</reference>
<dbReference type="Proteomes" id="UP000051373">
    <property type="component" value="Unassembled WGS sequence"/>
</dbReference>
<dbReference type="Gene3D" id="1.10.8.60">
    <property type="match status" value="1"/>
</dbReference>
<keyword evidence="9" id="KW-0378">Hydrolase</keyword>
<evidence type="ECO:0000256" key="4">
    <source>
        <dbReference type="ARBA" id="ARBA00022840"/>
    </source>
</evidence>
<dbReference type="PROSITE" id="PS51902">
    <property type="entry name" value="CLPX_ZB"/>
    <property type="match status" value="1"/>
</dbReference>
<evidence type="ECO:0000259" key="8">
    <source>
        <dbReference type="PROSITE" id="PS51902"/>
    </source>
</evidence>
<keyword evidence="2 6" id="KW-0547">Nucleotide-binding</keyword>
<dbReference type="GO" id="GO:0046983">
    <property type="term" value="F:protein dimerization activity"/>
    <property type="evidence" value="ECO:0007669"/>
    <property type="project" value="UniProtKB-UniRule"/>
</dbReference>
<dbReference type="SMART" id="SM00994">
    <property type="entry name" value="zf-C4_ClpX"/>
    <property type="match status" value="1"/>
</dbReference>
<dbReference type="Gene3D" id="6.20.220.10">
    <property type="entry name" value="ClpX chaperone, C4-type zinc finger domain"/>
    <property type="match status" value="1"/>
</dbReference>
<evidence type="ECO:0000256" key="2">
    <source>
        <dbReference type="ARBA" id="ARBA00022741"/>
    </source>
</evidence>
<dbReference type="Pfam" id="PF06689">
    <property type="entry name" value="zf-C4_ClpX"/>
    <property type="match status" value="1"/>
</dbReference>
<dbReference type="SUPFAM" id="SSF52540">
    <property type="entry name" value="P-loop containing nucleoside triphosphate hydrolases"/>
    <property type="match status" value="1"/>
</dbReference>
<dbReference type="AlphaFoldDB" id="A0A0S8FYD1"/>
<dbReference type="FunFam" id="3.40.50.300:FF:000005">
    <property type="entry name" value="ATP-dependent Clp protease ATP-binding subunit ClpX"/>
    <property type="match status" value="1"/>
</dbReference>